<dbReference type="RefSeq" id="WP_200972956.1">
    <property type="nucleotide sequence ID" value="NZ_CP065592.1"/>
</dbReference>
<dbReference type="Pfam" id="PF08447">
    <property type="entry name" value="PAS_3"/>
    <property type="match status" value="1"/>
</dbReference>
<keyword evidence="6" id="KW-1185">Reference proteome</keyword>
<dbReference type="PANTHER" id="PTHR44757:SF2">
    <property type="entry name" value="BIOFILM ARCHITECTURE MAINTENANCE PROTEIN MBAA"/>
    <property type="match status" value="1"/>
</dbReference>
<dbReference type="Gene3D" id="3.30.70.270">
    <property type="match status" value="1"/>
</dbReference>
<feature type="domain" description="PAS" evidence="1">
    <location>
        <begin position="158"/>
        <end position="229"/>
    </location>
</feature>
<evidence type="ECO:0000313" key="6">
    <source>
        <dbReference type="Proteomes" id="UP000594873"/>
    </source>
</evidence>
<feature type="domain" description="EAL" evidence="3">
    <location>
        <begin position="459"/>
        <end position="714"/>
    </location>
</feature>
<dbReference type="CDD" id="cd01949">
    <property type="entry name" value="GGDEF"/>
    <property type="match status" value="1"/>
</dbReference>
<dbReference type="Pfam" id="PF13426">
    <property type="entry name" value="PAS_9"/>
    <property type="match status" value="1"/>
</dbReference>
<dbReference type="Gene3D" id="3.20.20.450">
    <property type="entry name" value="EAL domain"/>
    <property type="match status" value="1"/>
</dbReference>
<dbReference type="InterPro" id="IPR052155">
    <property type="entry name" value="Biofilm_reg_signaling"/>
</dbReference>
<feature type="domain" description="PAC" evidence="2">
    <location>
        <begin position="105"/>
        <end position="157"/>
    </location>
</feature>
<dbReference type="KEGG" id="sflv:IC614_05885"/>
<dbReference type="CDD" id="cd01948">
    <property type="entry name" value="EAL"/>
    <property type="match status" value="1"/>
</dbReference>
<evidence type="ECO:0000313" key="5">
    <source>
        <dbReference type="EMBL" id="QPQ56096.1"/>
    </source>
</evidence>
<dbReference type="PROSITE" id="PS50883">
    <property type="entry name" value="EAL"/>
    <property type="match status" value="1"/>
</dbReference>
<gene>
    <name evidence="5" type="ORF">IC614_05885</name>
</gene>
<dbReference type="InterPro" id="IPR000700">
    <property type="entry name" value="PAS-assoc_C"/>
</dbReference>
<feature type="domain" description="PAC" evidence="2">
    <location>
        <begin position="233"/>
        <end position="285"/>
    </location>
</feature>
<dbReference type="Proteomes" id="UP000594873">
    <property type="component" value="Chromosome"/>
</dbReference>
<dbReference type="InterPro" id="IPR000014">
    <property type="entry name" value="PAS"/>
</dbReference>
<dbReference type="SUPFAM" id="SSF141868">
    <property type="entry name" value="EAL domain-like"/>
    <property type="match status" value="1"/>
</dbReference>
<dbReference type="Gene3D" id="3.30.450.20">
    <property type="entry name" value="PAS domain"/>
    <property type="match status" value="2"/>
</dbReference>
<dbReference type="InterPro" id="IPR001633">
    <property type="entry name" value="EAL_dom"/>
</dbReference>
<dbReference type="Pfam" id="PF00990">
    <property type="entry name" value="GGDEF"/>
    <property type="match status" value="1"/>
</dbReference>
<dbReference type="SMART" id="SM00267">
    <property type="entry name" value="GGDEF"/>
    <property type="match status" value="1"/>
</dbReference>
<evidence type="ECO:0000259" key="1">
    <source>
        <dbReference type="PROSITE" id="PS50112"/>
    </source>
</evidence>
<dbReference type="SMART" id="SM00052">
    <property type="entry name" value="EAL"/>
    <property type="match status" value="1"/>
</dbReference>
<dbReference type="InterPro" id="IPR029787">
    <property type="entry name" value="Nucleotide_cyclase"/>
</dbReference>
<dbReference type="CDD" id="cd00130">
    <property type="entry name" value="PAS"/>
    <property type="match status" value="2"/>
</dbReference>
<proteinExistence type="predicted"/>
<dbReference type="InterPro" id="IPR043128">
    <property type="entry name" value="Rev_trsase/Diguanyl_cyclase"/>
</dbReference>
<evidence type="ECO:0000259" key="4">
    <source>
        <dbReference type="PROSITE" id="PS50887"/>
    </source>
</evidence>
<dbReference type="PANTHER" id="PTHR44757">
    <property type="entry name" value="DIGUANYLATE CYCLASE DGCP"/>
    <property type="match status" value="1"/>
</dbReference>
<dbReference type="EMBL" id="CP065592">
    <property type="protein sequence ID" value="QPQ56096.1"/>
    <property type="molecule type" value="Genomic_DNA"/>
</dbReference>
<feature type="domain" description="GGDEF" evidence="4">
    <location>
        <begin position="317"/>
        <end position="450"/>
    </location>
</feature>
<dbReference type="InterPro" id="IPR035919">
    <property type="entry name" value="EAL_sf"/>
</dbReference>
<protein>
    <submittedName>
        <fullName evidence="5">EAL domain-containing protein</fullName>
    </submittedName>
</protein>
<dbReference type="PROSITE" id="PS50113">
    <property type="entry name" value="PAC"/>
    <property type="match status" value="2"/>
</dbReference>
<dbReference type="SUPFAM" id="SSF55785">
    <property type="entry name" value="PYP-like sensor domain (PAS domain)"/>
    <property type="match status" value="2"/>
</dbReference>
<dbReference type="PROSITE" id="PS50112">
    <property type="entry name" value="PAS"/>
    <property type="match status" value="1"/>
</dbReference>
<dbReference type="NCBIfam" id="TIGR00254">
    <property type="entry name" value="GGDEF"/>
    <property type="match status" value="1"/>
</dbReference>
<dbReference type="AlphaFoldDB" id="A0A7T2LN09"/>
<dbReference type="Pfam" id="PF00563">
    <property type="entry name" value="EAL"/>
    <property type="match status" value="1"/>
</dbReference>
<dbReference type="InterPro" id="IPR001610">
    <property type="entry name" value="PAC"/>
</dbReference>
<evidence type="ECO:0000259" key="2">
    <source>
        <dbReference type="PROSITE" id="PS50113"/>
    </source>
</evidence>
<dbReference type="SUPFAM" id="SSF55073">
    <property type="entry name" value="Nucleotide cyclase"/>
    <property type="match status" value="1"/>
</dbReference>
<dbReference type="NCBIfam" id="TIGR00229">
    <property type="entry name" value="sensory_box"/>
    <property type="match status" value="2"/>
</dbReference>
<accession>A0A7T2LN09</accession>
<dbReference type="PROSITE" id="PS50887">
    <property type="entry name" value="GGDEF"/>
    <property type="match status" value="1"/>
</dbReference>
<dbReference type="InterPro" id="IPR000160">
    <property type="entry name" value="GGDEF_dom"/>
</dbReference>
<dbReference type="SMART" id="SM00086">
    <property type="entry name" value="PAC"/>
    <property type="match status" value="2"/>
</dbReference>
<organism evidence="5 6">
    <name type="scientific">Allosphingosinicella flava</name>
    <dbReference type="NCBI Taxonomy" id="2771430"/>
    <lineage>
        <taxon>Bacteria</taxon>
        <taxon>Pseudomonadati</taxon>
        <taxon>Pseudomonadota</taxon>
        <taxon>Alphaproteobacteria</taxon>
        <taxon>Sphingomonadales</taxon>
        <taxon>Sphingomonadaceae</taxon>
        <taxon>Allosphingosinicella</taxon>
    </lineage>
</organism>
<dbReference type="InterPro" id="IPR013655">
    <property type="entry name" value="PAS_fold_3"/>
</dbReference>
<dbReference type="InterPro" id="IPR035965">
    <property type="entry name" value="PAS-like_dom_sf"/>
</dbReference>
<name>A0A7T2LN09_9SPHN</name>
<dbReference type="SMART" id="SM00091">
    <property type="entry name" value="PAS"/>
    <property type="match status" value="1"/>
</dbReference>
<evidence type="ECO:0000259" key="3">
    <source>
        <dbReference type="PROSITE" id="PS50883"/>
    </source>
</evidence>
<reference evidence="5 6" key="1">
    <citation type="submission" date="2020-11" db="EMBL/GenBank/DDBJ databases">
        <title>Genome seq and assembly of Sphingosinicella sp.</title>
        <authorList>
            <person name="Chhetri G."/>
        </authorList>
    </citation>
    <scope>NUCLEOTIDE SEQUENCE [LARGE SCALE GENOMIC DNA]</scope>
    <source>
        <strain evidence="5 6">UDD2</strain>
    </source>
</reference>
<sequence>MEEESEASTVDDAVLFTPPNVLDADEHLTALLQNLPGCAYRCPLHVPPPGVHVAEHVSAGVEALTGYSADDFWQGRAVWRDLINPEDMVKLQQELAAAIMERRNYSVVYRTKHKTGRELWVLDRGRASYNDQGEPLWLEGFVSDISDQKETEAALRDSEEQLRAMLDAQPECVMVVSLGGRIMKVNPAGLSMLGCSSPAEMVGRNVFDFIDPDHQDAVRAMHQQATDGIIEDTPYEIDILELGGKSRRAEVRVAPLKSGSAAIWGVLAVARDITDRKRAEERMEWLATHDPLTELPNRTLFQRRLHMAIGSETKSGGKTGLMIVDLDNFKQVNDTLGHDAGDALLCEIARRLRDCCRKGWTAARLGGDEFALILPHLADRRGLTLAIDDILAKLREPMSFGGKILDSRASIGATLYPDDDGDPSDLLKNADLALYAAKAAGRGRAVHYEGNMRHDMQQRVAGVRRIKAALAEDRVLPYYQPKIDLTTGALYGFEALLRWSDGDGEIQRPGVAASAFEDAELAAAISTRMIGKVLEDLSALLAAGRPVGHVAVNVSALEFQQTDFAARLLNDLRERGIAAELFQIEITETAFLGHGSDGVEDTLRTLSAAGIRIALDDFGTGYASLSHLKRFPIDTLKIDQSFIRDLAQEGEDASIVRAVITLGHNLGMRVVAEGIEDLRQAAYLQAQGCDIGQGYLFGMPMTAAKIGSDAFWQKFAIDTGRWPDIIAALHSPAVADLPRRAGIS</sequence>